<organism evidence="3 4">
    <name type="scientific">Alternaria alternata</name>
    <name type="common">Alternaria rot fungus</name>
    <name type="synonym">Torula alternata</name>
    <dbReference type="NCBI Taxonomy" id="5599"/>
    <lineage>
        <taxon>Eukaryota</taxon>
        <taxon>Fungi</taxon>
        <taxon>Dikarya</taxon>
        <taxon>Ascomycota</taxon>
        <taxon>Pezizomycotina</taxon>
        <taxon>Dothideomycetes</taxon>
        <taxon>Pleosporomycetidae</taxon>
        <taxon>Pleosporales</taxon>
        <taxon>Pleosporineae</taxon>
        <taxon>Pleosporaceae</taxon>
        <taxon>Alternaria</taxon>
        <taxon>Alternaria sect. Alternaria</taxon>
        <taxon>Alternaria alternata complex</taxon>
    </lineage>
</organism>
<gene>
    <name evidence="3" type="ORF">CC77DRAFT_1066845</name>
</gene>
<dbReference type="OMA" id="CREKNYV"/>
<keyword evidence="1" id="KW-0560">Oxidoreductase</keyword>
<dbReference type="Pfam" id="PF00248">
    <property type="entry name" value="Aldo_ket_red"/>
    <property type="match status" value="1"/>
</dbReference>
<dbReference type="GeneID" id="29114526"/>
<keyword evidence="4" id="KW-1185">Reference proteome</keyword>
<dbReference type="SUPFAM" id="SSF51430">
    <property type="entry name" value="NAD(P)-linked oxidoreductase"/>
    <property type="match status" value="1"/>
</dbReference>
<dbReference type="KEGG" id="aalt:CC77DRAFT_1066845"/>
<dbReference type="EMBL" id="KV441499">
    <property type="protein sequence ID" value="OAG14514.1"/>
    <property type="molecule type" value="Genomic_DNA"/>
</dbReference>
<evidence type="ECO:0000256" key="1">
    <source>
        <dbReference type="ARBA" id="ARBA00023002"/>
    </source>
</evidence>
<evidence type="ECO:0000313" key="4">
    <source>
        <dbReference type="Proteomes" id="UP000077248"/>
    </source>
</evidence>
<dbReference type="InterPro" id="IPR050523">
    <property type="entry name" value="AKR_Detox_Biosynth"/>
</dbReference>
<feature type="domain" description="NADP-dependent oxidoreductase" evidence="2">
    <location>
        <begin position="3"/>
        <end position="299"/>
    </location>
</feature>
<dbReference type="Gene3D" id="3.20.20.100">
    <property type="entry name" value="NADP-dependent oxidoreductase domain"/>
    <property type="match status" value="1"/>
</dbReference>
<dbReference type="InterPro" id="IPR023210">
    <property type="entry name" value="NADP_OxRdtase_dom"/>
</dbReference>
<dbReference type="InterPro" id="IPR036812">
    <property type="entry name" value="NAD(P)_OxRdtase_dom_sf"/>
</dbReference>
<dbReference type="PANTHER" id="PTHR43364:SF4">
    <property type="entry name" value="NAD(P)-LINKED OXIDOREDUCTASE SUPERFAMILY PROTEIN"/>
    <property type="match status" value="1"/>
</dbReference>
<protein>
    <submittedName>
        <fullName evidence="3">Aldo/keto reductase</fullName>
    </submittedName>
</protein>
<evidence type="ECO:0000313" key="3">
    <source>
        <dbReference type="EMBL" id="OAG14514.1"/>
    </source>
</evidence>
<dbReference type="VEuPathDB" id="FungiDB:CC77DRAFT_1066845"/>
<sequence>MVKIVFGGSAFMSGAALGSPDIMNKVFDALLTSGVTTIDTARLYTGSEEAIGKQEKRTQFAIDTKVPGGFVPGSARKDTIVSHVKEAIQKCGIKQFDIVYMHSPSADVPLEDTLAGINEAYKLGFFKRFGLSNYAPQDVQRVYNLAKEKGYPLPEVYQGNYNPMARHLEKDLFPVLRKLGIVFYAYSPLAGGFLSKSATDLDAGAGRFNKDVMGGMYNDMYNKPSLREGLKLWSAIAENEGVTKAELAYRWVAHHSALTDEDGIIFSASSLDQLIQTVGSIRKGHLSAEAAESIDALWETVKAEAPMDNFVWLQGQKGLEVGDIQNSVKL</sequence>
<evidence type="ECO:0000259" key="2">
    <source>
        <dbReference type="Pfam" id="PF00248"/>
    </source>
</evidence>
<dbReference type="AlphaFoldDB" id="A0A177D4D0"/>
<dbReference type="PANTHER" id="PTHR43364">
    <property type="entry name" value="NADH-SPECIFIC METHYLGLYOXAL REDUCTASE-RELATED"/>
    <property type="match status" value="1"/>
</dbReference>
<dbReference type="RefSeq" id="XP_018379935.1">
    <property type="nucleotide sequence ID" value="XM_018528932.1"/>
</dbReference>
<dbReference type="Proteomes" id="UP000077248">
    <property type="component" value="Unassembled WGS sequence"/>
</dbReference>
<proteinExistence type="predicted"/>
<dbReference type="GO" id="GO:0016491">
    <property type="term" value="F:oxidoreductase activity"/>
    <property type="evidence" value="ECO:0007669"/>
    <property type="project" value="UniProtKB-KW"/>
</dbReference>
<reference evidence="3 4" key="1">
    <citation type="submission" date="2016-05" db="EMBL/GenBank/DDBJ databases">
        <title>Comparative analysis of secretome profiles of manganese(II)-oxidizing ascomycete fungi.</title>
        <authorList>
            <consortium name="DOE Joint Genome Institute"/>
            <person name="Zeiner C.A."/>
            <person name="Purvine S.O."/>
            <person name="Zink E.M."/>
            <person name="Wu S."/>
            <person name="Pasa-Tolic L."/>
            <person name="Chaput D.L."/>
            <person name="Haridas S."/>
            <person name="Grigoriev I.V."/>
            <person name="Santelli C.M."/>
            <person name="Hansel C.M."/>
        </authorList>
    </citation>
    <scope>NUCLEOTIDE SEQUENCE [LARGE SCALE GENOMIC DNA]</scope>
    <source>
        <strain evidence="3 4">SRC1lrK2f</strain>
    </source>
</reference>
<name>A0A177D4D0_ALTAL</name>
<dbReference type="CDD" id="cd19075">
    <property type="entry name" value="AKR_AKR7A1-5"/>
    <property type="match status" value="1"/>
</dbReference>
<accession>A0A177D4D0</accession>